<feature type="transmembrane region" description="Helical" evidence="1">
    <location>
        <begin position="50"/>
        <end position="76"/>
    </location>
</feature>
<sequence length="164" mass="19047">MNKKKLLLIYISIIIFPIIISVLFCYTIDLPISNTHVSYKSFWEIFYHNLFISIVLIILTDIVALPILIINSLYLGLILGSMIKTTDITIVSFSIMHLPLELLGWVITMFLSYNFRLNLTKLIKKEEHSFINIIKSITFYLIPIYLFASVIENLEIVYKLKGLI</sequence>
<keyword evidence="1" id="KW-0812">Transmembrane</keyword>
<keyword evidence="1" id="KW-0472">Membrane</keyword>
<feature type="transmembrane region" description="Helical" evidence="1">
    <location>
        <begin position="88"/>
        <end position="113"/>
    </location>
</feature>
<evidence type="ECO:0000256" key="1">
    <source>
        <dbReference type="SAM" id="Phobius"/>
    </source>
</evidence>
<evidence type="ECO:0008006" key="4">
    <source>
        <dbReference type="Google" id="ProtNLM"/>
    </source>
</evidence>
<gene>
    <name evidence="2" type="ORF">A0131_04375</name>
</gene>
<keyword evidence="1" id="KW-1133">Transmembrane helix</keyword>
<dbReference type="EMBL" id="LUGM01000002">
    <property type="protein sequence ID" value="KYH14036.1"/>
    <property type="molecule type" value="Genomic_DNA"/>
</dbReference>
<evidence type="ECO:0000313" key="3">
    <source>
        <dbReference type="Proteomes" id="UP000075418"/>
    </source>
</evidence>
<organism evidence="2 3">
    <name type="scientific">Staphylococcus kloosii</name>
    <dbReference type="NCBI Taxonomy" id="29384"/>
    <lineage>
        <taxon>Bacteria</taxon>
        <taxon>Bacillati</taxon>
        <taxon>Bacillota</taxon>
        <taxon>Bacilli</taxon>
        <taxon>Bacillales</taxon>
        <taxon>Staphylococcaceae</taxon>
        <taxon>Staphylococcus</taxon>
    </lineage>
</organism>
<dbReference type="Proteomes" id="UP000075418">
    <property type="component" value="Unassembled WGS sequence"/>
</dbReference>
<dbReference type="AlphaFoldDB" id="A0A151A3V4"/>
<name>A0A151A3V4_9STAP</name>
<evidence type="ECO:0000313" key="2">
    <source>
        <dbReference type="EMBL" id="KYH14036.1"/>
    </source>
</evidence>
<feature type="transmembrane region" description="Helical" evidence="1">
    <location>
        <begin position="133"/>
        <end position="151"/>
    </location>
</feature>
<comment type="caution">
    <text evidence="2">The sequence shown here is derived from an EMBL/GenBank/DDBJ whole genome shotgun (WGS) entry which is preliminary data.</text>
</comment>
<feature type="transmembrane region" description="Helical" evidence="1">
    <location>
        <begin position="7"/>
        <end position="30"/>
    </location>
</feature>
<proteinExistence type="predicted"/>
<protein>
    <recommendedName>
        <fullName evidence="4">Stage II sporulation protein M</fullName>
    </recommendedName>
</protein>
<dbReference type="RefSeq" id="WP_061854259.1">
    <property type="nucleotide sequence ID" value="NZ_LUGM01000002.1"/>
</dbReference>
<accession>A0A151A3V4</accession>
<reference evidence="2 3" key="1">
    <citation type="submission" date="2016-02" db="EMBL/GenBank/DDBJ databases">
        <title>Draft genome sequence of hydrocarbon degrading Staphylococcus saprophyticus Strain CNV2, isolated from crude-oil contaminated soil from Noonmati Oil Refinery, Guwahati, Assam, India.</title>
        <authorList>
            <person name="Mukherjee A."/>
            <person name="Chettri B."/>
            <person name="Langpoklakpam J."/>
            <person name="Singh A.K."/>
            <person name="Chattopadhyay D.J."/>
        </authorList>
    </citation>
    <scope>NUCLEOTIDE SEQUENCE [LARGE SCALE GENOMIC DNA]</scope>
    <source>
        <strain evidence="2 3">CNV2</strain>
    </source>
</reference>